<name>A0A8K0CRA2_IGNLU</name>
<gene>
    <name evidence="4" type="ORF">ILUMI_17938</name>
</gene>
<keyword evidence="2" id="KW-0479">Metal-binding</keyword>
<dbReference type="InterPro" id="IPR027806">
    <property type="entry name" value="HARBI1_dom"/>
</dbReference>
<comment type="cofactor">
    <cofactor evidence="1">
        <name>a divalent metal cation</name>
        <dbReference type="ChEBI" id="CHEBI:60240"/>
    </cofactor>
</comment>
<evidence type="ECO:0000313" key="5">
    <source>
        <dbReference type="Proteomes" id="UP000801492"/>
    </source>
</evidence>
<feature type="domain" description="DDE Tnp4" evidence="3">
    <location>
        <begin position="20"/>
        <end position="85"/>
    </location>
</feature>
<sequence length="115" mass="12981">EAIASEFESKWQVWSCIRAVDGKHIEIKKPENSGSRYYNYKETCSIVLMAIVNANYEFIMADVGINGKVSGGEVIFNTAFWKLFANNSLNMTPPLNLPNTNETFPYVFVANDAFQ</sequence>
<accession>A0A8K0CRA2</accession>
<evidence type="ECO:0000313" key="4">
    <source>
        <dbReference type="EMBL" id="KAF2888235.1"/>
    </source>
</evidence>
<evidence type="ECO:0000256" key="2">
    <source>
        <dbReference type="ARBA" id="ARBA00022723"/>
    </source>
</evidence>
<organism evidence="4 5">
    <name type="scientific">Ignelater luminosus</name>
    <name type="common">Cucubano</name>
    <name type="synonym">Pyrophorus luminosus</name>
    <dbReference type="NCBI Taxonomy" id="2038154"/>
    <lineage>
        <taxon>Eukaryota</taxon>
        <taxon>Metazoa</taxon>
        <taxon>Ecdysozoa</taxon>
        <taxon>Arthropoda</taxon>
        <taxon>Hexapoda</taxon>
        <taxon>Insecta</taxon>
        <taxon>Pterygota</taxon>
        <taxon>Neoptera</taxon>
        <taxon>Endopterygota</taxon>
        <taxon>Coleoptera</taxon>
        <taxon>Polyphaga</taxon>
        <taxon>Elateriformia</taxon>
        <taxon>Elateroidea</taxon>
        <taxon>Elateridae</taxon>
        <taxon>Agrypninae</taxon>
        <taxon>Pyrophorini</taxon>
        <taxon>Ignelater</taxon>
    </lineage>
</organism>
<proteinExistence type="predicted"/>
<dbReference type="Proteomes" id="UP000801492">
    <property type="component" value="Unassembled WGS sequence"/>
</dbReference>
<reference evidence="4" key="1">
    <citation type="submission" date="2019-08" db="EMBL/GenBank/DDBJ databases">
        <title>The genome of the North American firefly Photinus pyralis.</title>
        <authorList>
            <consortium name="Photinus pyralis genome working group"/>
            <person name="Fallon T.R."/>
            <person name="Sander Lower S.E."/>
            <person name="Weng J.-K."/>
        </authorList>
    </citation>
    <scope>NUCLEOTIDE SEQUENCE</scope>
    <source>
        <strain evidence="4">TRF0915ILg1</strain>
        <tissue evidence="4">Whole body</tissue>
    </source>
</reference>
<dbReference type="Pfam" id="PF13359">
    <property type="entry name" value="DDE_Tnp_4"/>
    <property type="match status" value="1"/>
</dbReference>
<dbReference type="AlphaFoldDB" id="A0A8K0CRA2"/>
<evidence type="ECO:0000259" key="3">
    <source>
        <dbReference type="Pfam" id="PF13359"/>
    </source>
</evidence>
<keyword evidence="5" id="KW-1185">Reference proteome</keyword>
<dbReference type="GO" id="GO:0046872">
    <property type="term" value="F:metal ion binding"/>
    <property type="evidence" value="ECO:0007669"/>
    <property type="project" value="UniProtKB-KW"/>
</dbReference>
<evidence type="ECO:0000256" key="1">
    <source>
        <dbReference type="ARBA" id="ARBA00001968"/>
    </source>
</evidence>
<dbReference type="OrthoDB" id="6758474at2759"/>
<dbReference type="EMBL" id="VTPC01078854">
    <property type="protein sequence ID" value="KAF2888235.1"/>
    <property type="molecule type" value="Genomic_DNA"/>
</dbReference>
<protein>
    <recommendedName>
        <fullName evidence="3">DDE Tnp4 domain-containing protein</fullName>
    </recommendedName>
</protein>
<feature type="non-terminal residue" evidence="4">
    <location>
        <position position="1"/>
    </location>
</feature>
<comment type="caution">
    <text evidence="4">The sequence shown here is derived from an EMBL/GenBank/DDBJ whole genome shotgun (WGS) entry which is preliminary data.</text>
</comment>